<evidence type="ECO:0000256" key="2">
    <source>
        <dbReference type="ARBA" id="ARBA00022857"/>
    </source>
</evidence>
<feature type="binding site" evidence="5">
    <location>
        <position position="97"/>
    </location>
    <ligand>
        <name>substrate</name>
    </ligand>
</feature>
<feature type="site" description="Lowers pKa of active site Tyr" evidence="6">
    <location>
        <position position="64"/>
    </location>
</feature>
<keyword evidence="9" id="KW-1185">Reference proteome</keyword>
<dbReference type="InterPro" id="IPR023210">
    <property type="entry name" value="NADP_OxRdtase_dom"/>
</dbReference>
<sequence length="264" mass="29450">MKIPAVAYGTWKLDDAHAATCVSRAIGDGYRMVDTAQRYHNEYGVGQGVRNSGVEREEVLVASKLRGGDQGLEQARRAFFATLRNLGLDYIDLYHIHWPLPRLGLYLESYEALMQLREEGFIKNIGVCNFPIAHLQKIREEFGEYPAVNQFEVHPGFAQIDLVNFCLENDIAPQGWGVIGRGKGLLEHPEVKKIAAEHSCSPAAVCIAWACARGISSVAKSANPDRWKDNLSAPRIKLSENNMRALDQIDVGRLGKDPEVDEEY</sequence>
<gene>
    <name evidence="8" type="ORF">HMPREF9238_01009</name>
</gene>
<feature type="domain" description="NADP-dependent oxidoreductase" evidence="7">
    <location>
        <begin position="7"/>
        <end position="250"/>
    </location>
</feature>
<dbReference type="Pfam" id="PF00248">
    <property type="entry name" value="Aldo_ket_red"/>
    <property type="match status" value="1"/>
</dbReference>
<dbReference type="InterPro" id="IPR036812">
    <property type="entry name" value="NAD(P)_OxRdtase_dom_sf"/>
</dbReference>
<evidence type="ECO:0000313" key="8">
    <source>
        <dbReference type="EMBL" id="EPD31242.1"/>
    </source>
</evidence>
<dbReference type="InterPro" id="IPR020471">
    <property type="entry name" value="AKR"/>
</dbReference>
<evidence type="ECO:0000256" key="1">
    <source>
        <dbReference type="ARBA" id="ARBA00007905"/>
    </source>
</evidence>
<accession>A0A9W5RF22</accession>
<evidence type="ECO:0000256" key="6">
    <source>
        <dbReference type="PIRSR" id="PIRSR000097-3"/>
    </source>
</evidence>
<dbReference type="FunFam" id="3.20.20.100:FF:000002">
    <property type="entry name" value="2,5-diketo-D-gluconic acid reductase A"/>
    <property type="match status" value="1"/>
</dbReference>
<dbReference type="PANTHER" id="PTHR43827:SF3">
    <property type="entry name" value="NADP-DEPENDENT OXIDOREDUCTASE DOMAIN-CONTAINING PROTEIN"/>
    <property type="match status" value="1"/>
</dbReference>
<dbReference type="AlphaFoldDB" id="A0A9W5RF22"/>
<dbReference type="PRINTS" id="PR00069">
    <property type="entry name" value="ALDKETRDTASE"/>
</dbReference>
<evidence type="ECO:0000256" key="3">
    <source>
        <dbReference type="ARBA" id="ARBA00023002"/>
    </source>
</evidence>
<evidence type="ECO:0000313" key="9">
    <source>
        <dbReference type="Proteomes" id="UP000014387"/>
    </source>
</evidence>
<dbReference type="Gene3D" id="3.20.20.100">
    <property type="entry name" value="NADP-dependent oxidoreductase domain"/>
    <property type="match status" value="1"/>
</dbReference>
<feature type="active site" description="Proton donor" evidence="4">
    <location>
        <position position="39"/>
    </location>
</feature>
<reference evidence="8 9" key="1">
    <citation type="submission" date="2013-05" db="EMBL/GenBank/DDBJ databases">
        <title>The Genome Sequence of Actinomyces europaeus ACS-120-V-COL10B.</title>
        <authorList>
            <consortium name="The Broad Institute Genomics Platform"/>
            <person name="Earl A."/>
            <person name="Ward D."/>
            <person name="Feldgarden M."/>
            <person name="Gevers D."/>
            <person name="Saerens B."/>
            <person name="Vaneechoutte M."/>
            <person name="Walker B."/>
            <person name="Young S."/>
            <person name="Zeng Q."/>
            <person name="Gargeya S."/>
            <person name="Fitzgerald M."/>
            <person name="Haas B."/>
            <person name="Abouelleil A."/>
            <person name="Allen A.W."/>
            <person name="Alvarado L."/>
            <person name="Arachchi H.M."/>
            <person name="Berlin A.M."/>
            <person name="Chapman S.B."/>
            <person name="Gainer-Dewar J."/>
            <person name="Goldberg J."/>
            <person name="Griggs A."/>
            <person name="Gujja S."/>
            <person name="Hansen M."/>
            <person name="Howarth C."/>
            <person name="Imamovic A."/>
            <person name="Ireland A."/>
            <person name="Larimer J."/>
            <person name="McCowan C."/>
            <person name="Murphy C."/>
            <person name="Pearson M."/>
            <person name="Poon T.W."/>
            <person name="Priest M."/>
            <person name="Roberts A."/>
            <person name="Saif S."/>
            <person name="Shea T."/>
            <person name="Sisk P."/>
            <person name="Sykes S."/>
            <person name="Wortman J."/>
            <person name="Nusbaum C."/>
            <person name="Birren B."/>
        </authorList>
    </citation>
    <scope>NUCLEOTIDE SEQUENCE [LARGE SCALE GENOMIC DNA]</scope>
    <source>
        <strain evidence="8 9">ACS-120-V-Col10b</strain>
    </source>
</reference>
<dbReference type="EMBL" id="AGWN01000001">
    <property type="protein sequence ID" value="EPD31242.1"/>
    <property type="molecule type" value="Genomic_DNA"/>
</dbReference>
<dbReference type="GO" id="GO:0016616">
    <property type="term" value="F:oxidoreductase activity, acting on the CH-OH group of donors, NAD or NADP as acceptor"/>
    <property type="evidence" value="ECO:0007669"/>
    <property type="project" value="UniProtKB-ARBA"/>
</dbReference>
<dbReference type="SUPFAM" id="SSF51430">
    <property type="entry name" value="NAD(P)-linked oxidoreductase"/>
    <property type="match status" value="1"/>
</dbReference>
<dbReference type="Proteomes" id="UP000014387">
    <property type="component" value="Unassembled WGS sequence"/>
</dbReference>
<protein>
    <recommendedName>
        <fullName evidence="7">NADP-dependent oxidoreductase domain-containing protein</fullName>
    </recommendedName>
</protein>
<organism evidence="8 9">
    <name type="scientific">Gleimia europaea ACS-120-V-Col10b</name>
    <dbReference type="NCBI Taxonomy" id="883069"/>
    <lineage>
        <taxon>Bacteria</taxon>
        <taxon>Bacillati</taxon>
        <taxon>Actinomycetota</taxon>
        <taxon>Actinomycetes</taxon>
        <taxon>Actinomycetales</taxon>
        <taxon>Actinomycetaceae</taxon>
        <taxon>Gleimia</taxon>
    </lineage>
</organism>
<dbReference type="OrthoDB" id="9804790at2"/>
<comment type="caution">
    <text evidence="8">The sequence shown here is derived from an EMBL/GenBank/DDBJ whole genome shotgun (WGS) entry which is preliminary data.</text>
</comment>
<name>A0A9W5RF22_9ACTO</name>
<dbReference type="PROSITE" id="PS00062">
    <property type="entry name" value="ALDOKETO_REDUCTASE_2"/>
    <property type="match status" value="1"/>
</dbReference>
<proteinExistence type="inferred from homology"/>
<comment type="similarity">
    <text evidence="1">Belongs to the aldo/keto reductase family.</text>
</comment>
<evidence type="ECO:0000256" key="5">
    <source>
        <dbReference type="PIRSR" id="PIRSR000097-2"/>
    </source>
</evidence>
<dbReference type="InterPro" id="IPR018170">
    <property type="entry name" value="Aldo/ket_reductase_CS"/>
</dbReference>
<keyword evidence="2" id="KW-0521">NADP</keyword>
<evidence type="ECO:0000256" key="4">
    <source>
        <dbReference type="PIRSR" id="PIRSR000097-1"/>
    </source>
</evidence>
<dbReference type="PANTHER" id="PTHR43827">
    <property type="entry name" value="2,5-DIKETO-D-GLUCONIC ACID REDUCTASE"/>
    <property type="match status" value="1"/>
</dbReference>
<dbReference type="RefSeq" id="WP_016444353.1">
    <property type="nucleotide sequence ID" value="NZ_KE150266.1"/>
</dbReference>
<dbReference type="PIRSF" id="PIRSF000097">
    <property type="entry name" value="AKR"/>
    <property type="match status" value="1"/>
</dbReference>
<evidence type="ECO:0000259" key="7">
    <source>
        <dbReference type="Pfam" id="PF00248"/>
    </source>
</evidence>
<keyword evidence="3" id="KW-0560">Oxidoreductase</keyword>